<reference evidence="2 3" key="1">
    <citation type="journal article" date="2016" name="Mol. Biol. Evol.">
        <title>Comparative Genomics of Early-Diverging Mushroom-Forming Fungi Provides Insights into the Origins of Lignocellulose Decay Capabilities.</title>
        <authorList>
            <person name="Nagy L.G."/>
            <person name="Riley R."/>
            <person name="Tritt A."/>
            <person name="Adam C."/>
            <person name="Daum C."/>
            <person name="Floudas D."/>
            <person name="Sun H."/>
            <person name="Yadav J.S."/>
            <person name="Pangilinan J."/>
            <person name="Larsson K.H."/>
            <person name="Matsuura K."/>
            <person name="Barry K."/>
            <person name="Labutti K."/>
            <person name="Kuo R."/>
            <person name="Ohm R.A."/>
            <person name="Bhattacharya S.S."/>
            <person name="Shirouzu T."/>
            <person name="Yoshinaga Y."/>
            <person name="Martin F.M."/>
            <person name="Grigoriev I.V."/>
            <person name="Hibbett D.S."/>
        </authorList>
    </citation>
    <scope>NUCLEOTIDE SEQUENCE [LARGE SCALE GENOMIC DNA]</scope>
    <source>
        <strain evidence="2 3">CBS 109695</strain>
    </source>
</reference>
<feature type="compositionally biased region" description="Basic and acidic residues" evidence="1">
    <location>
        <begin position="101"/>
        <end position="132"/>
    </location>
</feature>
<sequence>MSCARNSPSHQTIHIVPRLIHPGNTPAACNFDNMFPCASKIRQAALPDPLLLPRLLLVPLPLLQELQLPRLDFRSFLICTPKISERYGGLVEKVVTTVEAGRSEPERKAGVEKEEERERHQAADAGRERTRVDASAQYEEMDPEPKFSDSGGHLMNADEPEEQVELCPLPPNTRMATDLERTGLCVIWQDEDANIAIVDCGPGRGVAAAWTLSWPLPGNDLYAGLALSQKLAHYAFGALLVSPQPSLLRPIPDLLPSCDSPCGVGAWYSKLTSASPSTTLHSFWV</sequence>
<dbReference type="EMBL" id="KV417629">
    <property type="protein sequence ID" value="KZP13664.1"/>
    <property type="molecule type" value="Genomic_DNA"/>
</dbReference>
<protein>
    <submittedName>
        <fullName evidence="2">Uncharacterized protein</fullName>
    </submittedName>
</protein>
<feature type="region of interest" description="Disordered" evidence="1">
    <location>
        <begin position="100"/>
        <end position="156"/>
    </location>
</feature>
<evidence type="ECO:0000256" key="1">
    <source>
        <dbReference type="SAM" id="MobiDB-lite"/>
    </source>
</evidence>
<dbReference type="STRING" id="436010.A0A166CHL7"/>
<keyword evidence="3" id="KW-1185">Reference proteome</keyword>
<proteinExistence type="predicted"/>
<dbReference type="AlphaFoldDB" id="A0A166CHL7"/>
<dbReference type="OrthoDB" id="3045089at2759"/>
<organism evidence="2 3">
    <name type="scientific">Athelia psychrophila</name>
    <dbReference type="NCBI Taxonomy" id="1759441"/>
    <lineage>
        <taxon>Eukaryota</taxon>
        <taxon>Fungi</taxon>
        <taxon>Dikarya</taxon>
        <taxon>Basidiomycota</taxon>
        <taxon>Agaricomycotina</taxon>
        <taxon>Agaricomycetes</taxon>
        <taxon>Agaricomycetidae</taxon>
        <taxon>Atheliales</taxon>
        <taxon>Atheliaceae</taxon>
        <taxon>Athelia</taxon>
    </lineage>
</organism>
<dbReference type="Proteomes" id="UP000076532">
    <property type="component" value="Unassembled WGS sequence"/>
</dbReference>
<evidence type="ECO:0000313" key="3">
    <source>
        <dbReference type="Proteomes" id="UP000076532"/>
    </source>
</evidence>
<accession>A0A166CHL7</accession>
<name>A0A166CHL7_9AGAM</name>
<evidence type="ECO:0000313" key="2">
    <source>
        <dbReference type="EMBL" id="KZP13664.1"/>
    </source>
</evidence>
<gene>
    <name evidence="2" type="ORF">FIBSPDRAFT_960351</name>
</gene>